<dbReference type="EMBL" id="CP102480">
    <property type="protein sequence ID" value="UUX51010.1"/>
    <property type="molecule type" value="Genomic_DNA"/>
</dbReference>
<dbReference type="InterPro" id="IPR011006">
    <property type="entry name" value="CheY-like_superfamily"/>
</dbReference>
<dbReference type="Proteomes" id="UP001060336">
    <property type="component" value="Chromosome"/>
</dbReference>
<evidence type="ECO:0000256" key="2">
    <source>
        <dbReference type="SAM" id="MobiDB-lite"/>
    </source>
</evidence>
<evidence type="ECO:0000313" key="5">
    <source>
        <dbReference type="Proteomes" id="UP001060336"/>
    </source>
</evidence>
<evidence type="ECO:0000313" key="4">
    <source>
        <dbReference type="EMBL" id="UUX51010.1"/>
    </source>
</evidence>
<dbReference type="PROSITE" id="PS50110">
    <property type="entry name" value="RESPONSE_REGULATORY"/>
    <property type="match status" value="1"/>
</dbReference>
<keyword evidence="5" id="KW-1185">Reference proteome</keyword>
<evidence type="ECO:0000256" key="1">
    <source>
        <dbReference type="PROSITE-ProRule" id="PRU00169"/>
    </source>
</evidence>
<sequence>MASQQGLWTSGAPGAPASGETESDTDALVFVDDLPGVDEDESVAAQLPWRVLIVDDDEAVHQSTIFALGGETVLGRPLHFHQAYSGVDAFDVLLSCDGFALVLLDIVMETPDAGFELARRIREELKNNEIRIVVRTGQPGLVSEKDARATTDINRYVLKSELTQPVLLDVVSSEIRQFSDQTN</sequence>
<feature type="modified residue" description="4-aspartylphosphate" evidence="1">
    <location>
        <position position="105"/>
    </location>
</feature>
<keyword evidence="1" id="KW-0597">Phosphoprotein</keyword>
<dbReference type="AlphaFoldDB" id="A0A9J7AW33"/>
<organism evidence="4 5">
    <name type="scientific">Nisaea acidiphila</name>
    <dbReference type="NCBI Taxonomy" id="1862145"/>
    <lineage>
        <taxon>Bacteria</taxon>
        <taxon>Pseudomonadati</taxon>
        <taxon>Pseudomonadota</taxon>
        <taxon>Alphaproteobacteria</taxon>
        <taxon>Rhodospirillales</taxon>
        <taxon>Thalassobaculaceae</taxon>
        <taxon>Nisaea</taxon>
    </lineage>
</organism>
<dbReference type="KEGG" id="naci:NUH88_04795"/>
<dbReference type="GO" id="GO:0000160">
    <property type="term" value="P:phosphorelay signal transduction system"/>
    <property type="evidence" value="ECO:0007669"/>
    <property type="project" value="InterPro"/>
</dbReference>
<reference evidence="4" key="1">
    <citation type="submission" date="2022-08" db="EMBL/GenBank/DDBJ databases">
        <title>Nisaea acidiphila sp. nov., isolated from a marine algal debris and emended description of the genus Nisaea Urios et al. 2008.</title>
        <authorList>
            <person name="Kwon K."/>
        </authorList>
    </citation>
    <scope>NUCLEOTIDE SEQUENCE</scope>
    <source>
        <strain evidence="4">MEBiC11861</strain>
    </source>
</reference>
<evidence type="ECO:0000259" key="3">
    <source>
        <dbReference type="PROSITE" id="PS50110"/>
    </source>
</evidence>
<dbReference type="InterPro" id="IPR001789">
    <property type="entry name" value="Sig_transdc_resp-reg_receiver"/>
</dbReference>
<dbReference type="SUPFAM" id="SSF52172">
    <property type="entry name" value="CheY-like"/>
    <property type="match status" value="1"/>
</dbReference>
<name>A0A9J7AW33_9PROT</name>
<proteinExistence type="predicted"/>
<dbReference type="SMART" id="SM00448">
    <property type="entry name" value="REC"/>
    <property type="match status" value="1"/>
</dbReference>
<accession>A0A9J7AW33</accession>
<feature type="domain" description="Response regulatory" evidence="3">
    <location>
        <begin position="50"/>
        <end position="174"/>
    </location>
</feature>
<protein>
    <recommendedName>
        <fullName evidence="3">Response regulatory domain-containing protein</fullName>
    </recommendedName>
</protein>
<dbReference type="RefSeq" id="WP_257770280.1">
    <property type="nucleotide sequence ID" value="NZ_CP102480.1"/>
</dbReference>
<dbReference type="Gene3D" id="3.40.50.2300">
    <property type="match status" value="1"/>
</dbReference>
<feature type="region of interest" description="Disordered" evidence="2">
    <location>
        <begin position="1"/>
        <end position="23"/>
    </location>
</feature>
<gene>
    <name evidence="4" type="ORF">NUH88_04795</name>
</gene>